<organism evidence="2 3">
    <name type="scientific">Pan troglodytes</name>
    <name type="common">Chimpanzee</name>
    <dbReference type="NCBI Taxonomy" id="9598"/>
    <lineage>
        <taxon>Eukaryota</taxon>
        <taxon>Metazoa</taxon>
        <taxon>Chordata</taxon>
        <taxon>Craniata</taxon>
        <taxon>Vertebrata</taxon>
        <taxon>Euteleostomi</taxon>
        <taxon>Mammalia</taxon>
        <taxon>Eutheria</taxon>
        <taxon>Euarchontoglires</taxon>
        <taxon>Primates</taxon>
        <taxon>Haplorrhini</taxon>
        <taxon>Catarrhini</taxon>
        <taxon>Hominidae</taxon>
        <taxon>Pan</taxon>
    </lineage>
</organism>
<dbReference type="EMBL" id="NBAG03000292">
    <property type="protein sequence ID" value="PNI46332.1"/>
    <property type="molecule type" value="Genomic_DNA"/>
</dbReference>
<evidence type="ECO:0000313" key="2">
    <source>
        <dbReference type="EMBL" id="PNI46332.1"/>
    </source>
</evidence>
<dbReference type="Proteomes" id="UP000236370">
    <property type="component" value="Unassembled WGS sequence"/>
</dbReference>
<sequence length="39" mass="4397">MASAGHIITLLLWGYLLELWTGGHTADTTHPRLRLSHKE</sequence>
<comment type="caution">
    <text evidence="2">The sequence shown here is derived from an EMBL/GenBank/DDBJ whole genome shotgun (WGS) entry which is preliminary data.</text>
</comment>
<proteinExistence type="predicted"/>
<reference evidence="2 3" key="1">
    <citation type="submission" date="2017-12" db="EMBL/GenBank/DDBJ databases">
        <title>High-resolution comparative analysis of great ape genomes.</title>
        <authorList>
            <person name="Pollen A."/>
            <person name="Hastie A."/>
            <person name="Hormozdiari F."/>
            <person name="Dougherty M."/>
            <person name="Liu R."/>
            <person name="Chaisson M."/>
            <person name="Hoppe E."/>
            <person name="Hill C."/>
            <person name="Pang A."/>
            <person name="Hillier L."/>
            <person name="Baker C."/>
            <person name="Armstrong J."/>
            <person name="Shendure J."/>
            <person name="Paten B."/>
            <person name="Wilson R."/>
            <person name="Chao H."/>
            <person name="Schneider V."/>
            <person name="Ventura M."/>
            <person name="Kronenberg Z."/>
            <person name="Murali S."/>
            <person name="Gordon D."/>
            <person name="Cantsilieris S."/>
            <person name="Munson K."/>
            <person name="Nelson B."/>
            <person name="Raja A."/>
            <person name="Underwood J."/>
            <person name="Diekhans M."/>
            <person name="Fiddes I."/>
            <person name="Haussler D."/>
            <person name="Eichler E."/>
        </authorList>
    </citation>
    <scope>NUCLEOTIDE SEQUENCE [LARGE SCALE GENOMIC DNA]</scope>
    <source>
        <strain evidence="2">Yerkes chimp pedigree #C0471</strain>
    </source>
</reference>
<accession>A0A2J8LGE7</accession>
<keyword evidence="1" id="KW-0732">Signal</keyword>
<evidence type="ECO:0000256" key="1">
    <source>
        <dbReference type="SAM" id="SignalP"/>
    </source>
</evidence>
<dbReference type="AlphaFoldDB" id="A0A2J8LGE7"/>
<feature type="chain" id="PRO_5014337424" evidence="1">
    <location>
        <begin position="26"/>
        <end position="39"/>
    </location>
</feature>
<protein>
    <submittedName>
        <fullName evidence="2">SEMA3E isoform 4</fullName>
    </submittedName>
</protein>
<gene>
    <name evidence="2" type="ORF">CK820_G0029062</name>
</gene>
<feature type="signal peptide" evidence="1">
    <location>
        <begin position="1"/>
        <end position="25"/>
    </location>
</feature>
<name>A0A2J8LGE7_PANTR</name>
<evidence type="ECO:0000313" key="3">
    <source>
        <dbReference type="Proteomes" id="UP000236370"/>
    </source>
</evidence>